<dbReference type="Proteomes" id="UP000242715">
    <property type="component" value="Unassembled WGS sequence"/>
</dbReference>
<dbReference type="GO" id="GO:0016020">
    <property type="term" value="C:membrane"/>
    <property type="evidence" value="ECO:0007669"/>
    <property type="project" value="UniProtKB-SubCell"/>
</dbReference>
<evidence type="ECO:0000256" key="2">
    <source>
        <dbReference type="ARBA" id="ARBA00012452"/>
    </source>
</evidence>
<dbReference type="InterPro" id="IPR001611">
    <property type="entry name" value="Leu-rich_rpt"/>
</dbReference>
<name>A0A2Z6M935_TRISU</name>
<keyword evidence="18" id="KW-1185">Reference proteome</keyword>
<dbReference type="EC" id="2.5.1.18" evidence="2"/>
<keyword evidence="5 14" id="KW-0812">Transmembrane</keyword>
<evidence type="ECO:0000256" key="14">
    <source>
        <dbReference type="SAM" id="Phobius"/>
    </source>
</evidence>
<keyword evidence="3" id="KW-0433">Leucine-rich repeat</keyword>
<accession>A0A2Z6M935</accession>
<evidence type="ECO:0000256" key="3">
    <source>
        <dbReference type="ARBA" id="ARBA00022614"/>
    </source>
</evidence>
<dbReference type="Gene3D" id="1.10.510.10">
    <property type="entry name" value="Transferase(Phosphotransferase) domain 1"/>
    <property type="match status" value="1"/>
</dbReference>
<dbReference type="GO" id="GO:0004672">
    <property type="term" value="F:protein kinase activity"/>
    <property type="evidence" value="ECO:0007669"/>
    <property type="project" value="InterPro"/>
</dbReference>
<dbReference type="FunFam" id="3.30.200.20:FF:000307">
    <property type="entry name" value="pollen receptor-like kinase 1"/>
    <property type="match status" value="1"/>
</dbReference>
<dbReference type="InterPro" id="IPR004046">
    <property type="entry name" value="GST_C"/>
</dbReference>
<feature type="domain" description="Protein kinase" evidence="15">
    <location>
        <begin position="318"/>
        <end position="597"/>
    </location>
</feature>
<dbReference type="InterPro" id="IPR010987">
    <property type="entry name" value="Glutathione-S-Trfase_C-like"/>
</dbReference>
<dbReference type="Gene3D" id="1.20.1050.10">
    <property type="match status" value="2"/>
</dbReference>
<reference evidence="18" key="1">
    <citation type="journal article" date="2017" name="Front. Plant Sci.">
        <title>Climate Clever Clovers: New Paradigm to Reduce the Environmental Footprint of Ruminants by Breeding Low Methanogenic Forages Utilizing Haplotype Variation.</title>
        <authorList>
            <person name="Kaur P."/>
            <person name="Appels R."/>
            <person name="Bayer P.E."/>
            <person name="Keeble-Gagnere G."/>
            <person name="Wang J."/>
            <person name="Hirakawa H."/>
            <person name="Shirasawa K."/>
            <person name="Vercoe P."/>
            <person name="Stefanova K."/>
            <person name="Durmic Z."/>
            <person name="Nichols P."/>
            <person name="Revell C."/>
            <person name="Isobe S.N."/>
            <person name="Edwards D."/>
            <person name="Erskine W."/>
        </authorList>
    </citation>
    <scope>NUCLEOTIDE SEQUENCE [LARGE SCALE GENOMIC DNA]</scope>
    <source>
        <strain evidence="18">cv. Daliak</strain>
    </source>
</reference>
<dbReference type="FunFam" id="1.20.1050.10:FF:000012">
    <property type="entry name" value="Tau class glutathione S-transferase"/>
    <property type="match status" value="1"/>
</dbReference>
<evidence type="ECO:0000256" key="12">
    <source>
        <dbReference type="PROSITE-ProRule" id="PRU10141"/>
    </source>
</evidence>
<dbReference type="SUPFAM" id="SSF47616">
    <property type="entry name" value="GST C-terminal domain-like"/>
    <property type="match status" value="2"/>
</dbReference>
<dbReference type="AlphaFoldDB" id="A0A2Z6M935"/>
<proteinExistence type="predicted"/>
<dbReference type="Pfam" id="PF00043">
    <property type="entry name" value="GST_C"/>
    <property type="match status" value="1"/>
</dbReference>
<dbReference type="InterPro" id="IPR036282">
    <property type="entry name" value="Glutathione-S-Trfase_C_sf"/>
</dbReference>
<feature type="transmembrane region" description="Helical" evidence="14">
    <location>
        <begin position="229"/>
        <end position="251"/>
    </location>
</feature>
<evidence type="ECO:0000256" key="8">
    <source>
        <dbReference type="ARBA" id="ARBA00022840"/>
    </source>
</evidence>
<dbReference type="GO" id="GO:0006749">
    <property type="term" value="P:glutathione metabolic process"/>
    <property type="evidence" value="ECO:0007669"/>
    <property type="project" value="InterPro"/>
</dbReference>
<dbReference type="CDD" id="cd03185">
    <property type="entry name" value="GST_C_Tau"/>
    <property type="match status" value="2"/>
</dbReference>
<dbReference type="Gene3D" id="3.80.10.10">
    <property type="entry name" value="Ribonuclease Inhibitor"/>
    <property type="match status" value="1"/>
</dbReference>
<protein>
    <recommendedName>
        <fullName evidence="2">glutathione transferase</fullName>
        <ecNumber evidence="2">2.5.1.18</ecNumber>
    </recommendedName>
</protein>
<dbReference type="EMBL" id="DF973189">
    <property type="protein sequence ID" value="GAU18808.1"/>
    <property type="molecule type" value="Genomic_DNA"/>
</dbReference>
<dbReference type="InterPro" id="IPR000719">
    <property type="entry name" value="Prot_kinase_dom"/>
</dbReference>
<keyword evidence="6" id="KW-0677">Repeat</keyword>
<dbReference type="Pfam" id="PF00560">
    <property type="entry name" value="LRR_1"/>
    <property type="match status" value="1"/>
</dbReference>
<dbReference type="InterPro" id="IPR046959">
    <property type="entry name" value="PRK1-6/SRF4-like"/>
</dbReference>
<dbReference type="InterPro" id="IPR032675">
    <property type="entry name" value="LRR_dom_sf"/>
</dbReference>
<evidence type="ECO:0000256" key="6">
    <source>
        <dbReference type="ARBA" id="ARBA00022737"/>
    </source>
</evidence>
<dbReference type="SUPFAM" id="SSF56112">
    <property type="entry name" value="Protein kinase-like (PK-like)"/>
    <property type="match status" value="1"/>
</dbReference>
<keyword evidence="7 12" id="KW-0547">Nucleotide-binding</keyword>
<keyword evidence="8 12" id="KW-0067">ATP-binding</keyword>
<dbReference type="GO" id="GO:0004364">
    <property type="term" value="F:glutathione transferase activity"/>
    <property type="evidence" value="ECO:0007669"/>
    <property type="project" value="UniProtKB-EC"/>
</dbReference>
<evidence type="ECO:0000256" key="13">
    <source>
        <dbReference type="SAM" id="MobiDB-lite"/>
    </source>
</evidence>
<evidence type="ECO:0000256" key="7">
    <source>
        <dbReference type="ARBA" id="ARBA00022741"/>
    </source>
</evidence>
<evidence type="ECO:0000259" key="16">
    <source>
        <dbReference type="PROSITE" id="PS50405"/>
    </source>
</evidence>
<gene>
    <name evidence="17" type="ORF">TSUD_80970</name>
</gene>
<dbReference type="PROSITE" id="PS50405">
    <property type="entry name" value="GST_CTER"/>
    <property type="match status" value="2"/>
</dbReference>
<dbReference type="Pfam" id="PF00069">
    <property type="entry name" value="Pkinase"/>
    <property type="match status" value="1"/>
</dbReference>
<sequence length="705" mass="79725">MGAWIALIKKGDGWENVLKETREVMEKLEEEIKGKKFFGGDNIGYLDLALGWITCWLPVWEEIGSLQVLDPLKCPNISSWKTNFLSHSMIKDNLPPRDEMIAYCHRRIQQYHVWKTCGDTYGVLHYLSMSLVTLGCATLLNNKCDLLNDVDLHGNSFDGNIPEFLQSDFRVFNLSNNQLEGTIPESLRNQDPSSFAGNKGLCGKPLSISCNQSQSREEEKDGEHKPPRVLISVIVFVIVLVLASILALLFIRYRRKKTAEKSKWNKENSQSQSQNTNSSIVSTSEAKSITIESKKNKDEDLNFVSSERVEFDLQDLLRASAEVLGSGSFGSTYKAMVLSGPVVVVKRFKHMNKVGKKEFYDHMRRLGSLTHPNLLPLVAFYYGKDEKLLIHDFAENGSLASHLHGKHGCELDWPTRLKIIKGVARGLAYLYREFPDEKLPHGHLKSSNVVLDHSFEPRLAEYGLVAVTDLKHAQQFMVGFKSPEVSQNEVPSEKSDVWCLGILILELLTGKFPANYLRHGKGATEDLAMWVESIVREGWSGEVLDKSIGGSRGEEGEMLKLLGIGLSCCEWSLENRFGWKEAVAKIEELKERDHVGVGEKALKLAREALEKIEEEIKGKKFFGGDNIGYLDLALGWISYWLPVWEEVGSMQIIDPLKCSAITAWMTNFLSHPVIKDSLPPRDKMLVYFHTRRETLSEAFHGWFKD</sequence>
<evidence type="ECO:0000256" key="4">
    <source>
        <dbReference type="ARBA" id="ARBA00022679"/>
    </source>
</evidence>
<evidence type="ECO:0000256" key="5">
    <source>
        <dbReference type="ARBA" id="ARBA00022692"/>
    </source>
</evidence>
<evidence type="ECO:0000256" key="10">
    <source>
        <dbReference type="ARBA" id="ARBA00023136"/>
    </source>
</evidence>
<comment type="catalytic activity">
    <reaction evidence="11">
        <text>RX + glutathione = an S-substituted glutathione + a halide anion + H(+)</text>
        <dbReference type="Rhea" id="RHEA:16437"/>
        <dbReference type="ChEBI" id="CHEBI:15378"/>
        <dbReference type="ChEBI" id="CHEBI:16042"/>
        <dbReference type="ChEBI" id="CHEBI:17792"/>
        <dbReference type="ChEBI" id="CHEBI:57925"/>
        <dbReference type="ChEBI" id="CHEBI:90779"/>
        <dbReference type="EC" id="2.5.1.18"/>
    </reaction>
</comment>
<organism evidence="17 18">
    <name type="scientific">Trifolium subterraneum</name>
    <name type="common">Subterranean clover</name>
    <dbReference type="NCBI Taxonomy" id="3900"/>
    <lineage>
        <taxon>Eukaryota</taxon>
        <taxon>Viridiplantae</taxon>
        <taxon>Streptophyta</taxon>
        <taxon>Embryophyta</taxon>
        <taxon>Tracheophyta</taxon>
        <taxon>Spermatophyta</taxon>
        <taxon>Magnoliopsida</taxon>
        <taxon>eudicotyledons</taxon>
        <taxon>Gunneridae</taxon>
        <taxon>Pentapetalae</taxon>
        <taxon>rosids</taxon>
        <taxon>fabids</taxon>
        <taxon>Fabales</taxon>
        <taxon>Fabaceae</taxon>
        <taxon>Papilionoideae</taxon>
        <taxon>50 kb inversion clade</taxon>
        <taxon>NPAAA clade</taxon>
        <taxon>Hologalegina</taxon>
        <taxon>IRL clade</taxon>
        <taxon>Trifolieae</taxon>
        <taxon>Trifolium</taxon>
    </lineage>
</organism>
<dbReference type="InterPro" id="IPR017441">
    <property type="entry name" value="Protein_kinase_ATP_BS"/>
</dbReference>
<keyword evidence="4" id="KW-0808">Transferase</keyword>
<feature type="region of interest" description="Disordered" evidence="13">
    <location>
        <begin position="261"/>
        <end position="281"/>
    </location>
</feature>
<dbReference type="Gene3D" id="3.30.200.20">
    <property type="entry name" value="Phosphorylase Kinase, domain 1"/>
    <property type="match status" value="1"/>
</dbReference>
<dbReference type="PANTHER" id="PTHR48007:SF71">
    <property type="entry name" value="LRR RECEPTOR-LIKE KINASE"/>
    <property type="match status" value="1"/>
</dbReference>
<evidence type="ECO:0000313" key="18">
    <source>
        <dbReference type="Proteomes" id="UP000242715"/>
    </source>
</evidence>
<dbReference type="InterPro" id="IPR011009">
    <property type="entry name" value="Kinase-like_dom_sf"/>
</dbReference>
<keyword evidence="10 14" id="KW-0472">Membrane</keyword>
<dbReference type="PROSITE" id="PS00107">
    <property type="entry name" value="PROTEIN_KINASE_ATP"/>
    <property type="match status" value="1"/>
</dbReference>
<dbReference type="PANTHER" id="PTHR48007">
    <property type="entry name" value="LEUCINE-RICH REPEAT RECEPTOR-LIKE PROTEIN KINASE PXC1"/>
    <property type="match status" value="1"/>
</dbReference>
<evidence type="ECO:0000256" key="9">
    <source>
        <dbReference type="ARBA" id="ARBA00022989"/>
    </source>
</evidence>
<comment type="subcellular location">
    <subcellularLocation>
        <location evidence="1">Membrane</location>
    </subcellularLocation>
</comment>
<feature type="compositionally biased region" description="Low complexity" evidence="13">
    <location>
        <begin position="268"/>
        <end position="281"/>
    </location>
</feature>
<feature type="binding site" evidence="12">
    <location>
        <position position="346"/>
    </location>
    <ligand>
        <name>ATP</name>
        <dbReference type="ChEBI" id="CHEBI:30616"/>
    </ligand>
</feature>
<dbReference type="GO" id="GO:0005524">
    <property type="term" value="F:ATP binding"/>
    <property type="evidence" value="ECO:0007669"/>
    <property type="project" value="UniProtKB-UniRule"/>
</dbReference>
<feature type="domain" description="GST C-terminal" evidence="16">
    <location>
        <begin position="1"/>
        <end position="111"/>
    </location>
</feature>
<dbReference type="PROSITE" id="PS50011">
    <property type="entry name" value="PROTEIN_KINASE_DOM"/>
    <property type="match status" value="1"/>
</dbReference>
<keyword evidence="9 14" id="KW-1133">Transmembrane helix</keyword>
<feature type="domain" description="GST C-terminal" evidence="16">
    <location>
        <begin position="526"/>
        <end position="696"/>
    </location>
</feature>
<evidence type="ECO:0000256" key="11">
    <source>
        <dbReference type="ARBA" id="ARBA00047960"/>
    </source>
</evidence>
<evidence type="ECO:0000259" key="15">
    <source>
        <dbReference type="PROSITE" id="PS50011"/>
    </source>
</evidence>
<evidence type="ECO:0000256" key="1">
    <source>
        <dbReference type="ARBA" id="ARBA00004370"/>
    </source>
</evidence>
<dbReference type="InterPro" id="IPR045074">
    <property type="entry name" value="GST_C_Tau"/>
</dbReference>
<dbReference type="OrthoDB" id="418615at2759"/>
<evidence type="ECO:0000313" key="17">
    <source>
        <dbReference type="EMBL" id="GAU18808.1"/>
    </source>
</evidence>